<comment type="caution">
    <text evidence="3">The sequence shown here is derived from an EMBL/GenBank/DDBJ whole genome shotgun (WGS) entry which is preliminary data.</text>
</comment>
<protein>
    <submittedName>
        <fullName evidence="3">DUF305 domain-containing protein</fullName>
    </submittedName>
</protein>
<feature type="domain" description="DUF305" evidence="2">
    <location>
        <begin position="45"/>
        <end position="230"/>
    </location>
</feature>
<dbReference type="Proteomes" id="UP000305282">
    <property type="component" value="Unassembled WGS sequence"/>
</dbReference>
<dbReference type="AlphaFoldDB" id="A0A4S5C0U9"/>
<keyword evidence="4" id="KW-1185">Reference proteome</keyword>
<dbReference type="Gene3D" id="1.20.1260.10">
    <property type="match status" value="1"/>
</dbReference>
<keyword evidence="1" id="KW-0732">Signal</keyword>
<feature type="signal peptide" evidence="1">
    <location>
        <begin position="1"/>
        <end position="19"/>
    </location>
</feature>
<dbReference type="PANTHER" id="PTHR36933">
    <property type="entry name" value="SLL0788 PROTEIN"/>
    <property type="match status" value="1"/>
</dbReference>
<dbReference type="OrthoDB" id="26872at2"/>
<dbReference type="RefSeq" id="WP_136449519.1">
    <property type="nucleotide sequence ID" value="NZ_SSXH01000837.1"/>
</dbReference>
<dbReference type="Pfam" id="PF03713">
    <property type="entry name" value="DUF305"/>
    <property type="match status" value="1"/>
</dbReference>
<dbReference type="PROSITE" id="PS51257">
    <property type="entry name" value="PROKAR_LIPOPROTEIN"/>
    <property type="match status" value="1"/>
</dbReference>
<accession>A0A4S5C0U9</accession>
<evidence type="ECO:0000313" key="4">
    <source>
        <dbReference type="Proteomes" id="UP000305282"/>
    </source>
</evidence>
<dbReference type="PANTHER" id="PTHR36933:SF1">
    <property type="entry name" value="SLL0788 PROTEIN"/>
    <property type="match status" value="1"/>
</dbReference>
<evidence type="ECO:0000256" key="1">
    <source>
        <dbReference type="SAM" id="SignalP"/>
    </source>
</evidence>
<organism evidence="3 4">
    <name type="scientific">Candidatus Frankia alpina</name>
    <dbReference type="NCBI Taxonomy" id="2699483"/>
    <lineage>
        <taxon>Bacteria</taxon>
        <taxon>Bacillati</taxon>
        <taxon>Actinomycetota</taxon>
        <taxon>Actinomycetes</taxon>
        <taxon>Frankiales</taxon>
        <taxon>Frankiaceae</taxon>
        <taxon>Frankia</taxon>
    </lineage>
</organism>
<dbReference type="InterPro" id="IPR005183">
    <property type="entry name" value="DUF305_CopM-like"/>
</dbReference>
<dbReference type="EMBL" id="SSXH01000837">
    <property type="protein sequence ID" value="THJ37463.1"/>
    <property type="molecule type" value="Genomic_DNA"/>
</dbReference>
<sequence length="233" mass="24115">MRRLILLISALFAAVTVSACGSGSGGSSAMPTTATTTKDGHNAADIAFAQKMIPHHRQAIEMAELAPSRAQNPQVRSLAQRIRAAQAPQIATMAGWLTGWGQPTAPPAGAGVVSSHGSDDHGMGDGGMGDGGMGDGGIADHGMADHGTETVAPHASMEGMMSSADMTALRDATGSAFDELFLAMMIEHHQGAVTMAKTEIRDGLHTSAKQLAENIRRTQTAEISSMQDLLTKI</sequence>
<evidence type="ECO:0000259" key="2">
    <source>
        <dbReference type="Pfam" id="PF03713"/>
    </source>
</evidence>
<proteinExistence type="predicted"/>
<dbReference type="InterPro" id="IPR012347">
    <property type="entry name" value="Ferritin-like"/>
</dbReference>
<reference evidence="3 4" key="1">
    <citation type="submission" date="2019-04" db="EMBL/GenBank/DDBJ databases">
        <title>Draft genome sequences for three unisolated Alnus-infective Frankia Sp+ strains, AgTrS, AiOr and AvVan, the first sequenced Frankia strains able to sporulate in-planta.</title>
        <authorList>
            <person name="Bethencourt L."/>
            <person name="Vautrin F."/>
            <person name="Taib N."/>
            <person name="Dubost A."/>
            <person name="Castro-Garcia L."/>
            <person name="Imbaud O."/>
            <person name="Abrouk D."/>
            <person name="Fournier P."/>
            <person name="Briolay J."/>
            <person name="Nguyen A."/>
            <person name="Normand P."/>
            <person name="Fernandez M.P."/>
            <person name="Brochier-Armanet C."/>
            <person name="Herrera-Belaroussi A."/>
        </authorList>
    </citation>
    <scope>NUCLEOTIDE SEQUENCE [LARGE SCALE GENOMIC DNA]</scope>
    <source>
        <strain evidence="3 4">AvVan</strain>
    </source>
</reference>
<name>A0A4S5C0U9_9ACTN</name>
<feature type="chain" id="PRO_5039311358" evidence="1">
    <location>
        <begin position="20"/>
        <end position="233"/>
    </location>
</feature>
<evidence type="ECO:0000313" key="3">
    <source>
        <dbReference type="EMBL" id="THJ37463.1"/>
    </source>
</evidence>
<gene>
    <name evidence="3" type="ORF">E7Y31_21285</name>
</gene>